<gene>
    <name evidence="3" type="ORF">WMY93_023552</name>
</gene>
<feature type="coiled-coil region" evidence="1">
    <location>
        <begin position="205"/>
        <end position="284"/>
    </location>
</feature>
<evidence type="ECO:0000256" key="1">
    <source>
        <dbReference type="SAM" id="Coils"/>
    </source>
</evidence>
<evidence type="ECO:0000313" key="3">
    <source>
        <dbReference type="EMBL" id="KAK7891589.1"/>
    </source>
</evidence>
<feature type="coiled-coil region" evidence="1">
    <location>
        <begin position="80"/>
        <end position="169"/>
    </location>
</feature>
<reference evidence="4" key="1">
    <citation type="submission" date="2024-04" db="EMBL/GenBank/DDBJ databases">
        <title>Salinicola lusitanus LLJ914,a marine bacterium isolated from the Okinawa Trough.</title>
        <authorList>
            <person name="Li J."/>
        </authorList>
    </citation>
    <scope>NUCLEOTIDE SEQUENCE [LARGE SCALE GENOMIC DNA]</scope>
</reference>
<sequence>MNTEVEQDGTRMGDTAPDCPIEEGSENRTGGRTALEKLSQCQADVASREEEKQKFFQRIVKQDKDLCELSCRNTNLFQKLKLTKAELEKKDKINQELELKLKETAKQVSISQEANEIQTQESEDERQDDSLMQVITSTGEQINSLKDLLEELEEDFEVSKRRNRYLQGELRESNKVTTKLREYLAFTKQDLKQERLKSHGGCEEIRRLKETIAELEQKVKNQEEHKASLCQKVESVEIELKEEKQQRLKLKQELDAKEEAQKEILGLQQRLVEVTEERDQFERSKNESWIKRWSRRS</sequence>
<feature type="region of interest" description="Disordered" evidence="2">
    <location>
        <begin position="1"/>
        <end position="32"/>
    </location>
</feature>
<name>A0AAW0NBK9_9GOBI</name>
<evidence type="ECO:0000256" key="2">
    <source>
        <dbReference type="SAM" id="MobiDB-lite"/>
    </source>
</evidence>
<keyword evidence="1" id="KW-0175">Coiled coil</keyword>
<accession>A0AAW0NBK9</accession>
<dbReference type="EMBL" id="JBBPFD010000017">
    <property type="protein sequence ID" value="KAK7891589.1"/>
    <property type="molecule type" value="Genomic_DNA"/>
</dbReference>
<dbReference type="AlphaFoldDB" id="A0AAW0NBK9"/>
<comment type="caution">
    <text evidence="3">The sequence shown here is derived from an EMBL/GenBank/DDBJ whole genome shotgun (WGS) entry which is preliminary data.</text>
</comment>
<organism evidence="3 4">
    <name type="scientific">Mugilogobius chulae</name>
    <name type="common">yellowstripe goby</name>
    <dbReference type="NCBI Taxonomy" id="88201"/>
    <lineage>
        <taxon>Eukaryota</taxon>
        <taxon>Metazoa</taxon>
        <taxon>Chordata</taxon>
        <taxon>Craniata</taxon>
        <taxon>Vertebrata</taxon>
        <taxon>Euteleostomi</taxon>
        <taxon>Actinopterygii</taxon>
        <taxon>Neopterygii</taxon>
        <taxon>Teleostei</taxon>
        <taxon>Neoteleostei</taxon>
        <taxon>Acanthomorphata</taxon>
        <taxon>Gobiaria</taxon>
        <taxon>Gobiiformes</taxon>
        <taxon>Gobioidei</taxon>
        <taxon>Gobiidae</taxon>
        <taxon>Gobionellinae</taxon>
        <taxon>Mugilogobius</taxon>
    </lineage>
</organism>
<proteinExistence type="predicted"/>
<protein>
    <submittedName>
        <fullName evidence="3">Uncharacterized protein</fullName>
    </submittedName>
</protein>
<dbReference type="Proteomes" id="UP001460270">
    <property type="component" value="Unassembled WGS sequence"/>
</dbReference>
<evidence type="ECO:0000313" key="4">
    <source>
        <dbReference type="Proteomes" id="UP001460270"/>
    </source>
</evidence>
<keyword evidence="4" id="KW-1185">Reference proteome</keyword>